<dbReference type="Proteomes" id="UP000190774">
    <property type="component" value="Unassembled WGS sequence"/>
</dbReference>
<dbReference type="AlphaFoldDB" id="A0A1T4WF81"/>
<evidence type="ECO:0000313" key="2">
    <source>
        <dbReference type="EMBL" id="SKA75940.1"/>
    </source>
</evidence>
<name>A0A1T4WF81_9BACT</name>
<dbReference type="InterPro" id="IPR013830">
    <property type="entry name" value="SGNH_hydro"/>
</dbReference>
<evidence type="ECO:0000259" key="1">
    <source>
        <dbReference type="Pfam" id="PF13472"/>
    </source>
</evidence>
<keyword evidence="3" id="KW-1185">Reference proteome</keyword>
<gene>
    <name evidence="2" type="ORF">SAMN02745166_00094</name>
</gene>
<dbReference type="EMBL" id="FUYE01000001">
    <property type="protein sequence ID" value="SKA75940.1"/>
    <property type="molecule type" value="Genomic_DNA"/>
</dbReference>
<organism evidence="2 3">
    <name type="scientific">Prosthecobacter debontii</name>
    <dbReference type="NCBI Taxonomy" id="48467"/>
    <lineage>
        <taxon>Bacteria</taxon>
        <taxon>Pseudomonadati</taxon>
        <taxon>Verrucomicrobiota</taxon>
        <taxon>Verrucomicrobiia</taxon>
        <taxon>Verrucomicrobiales</taxon>
        <taxon>Verrucomicrobiaceae</taxon>
        <taxon>Prosthecobacter</taxon>
    </lineage>
</organism>
<dbReference type="InterPro" id="IPR018247">
    <property type="entry name" value="EF_Hand_1_Ca_BS"/>
</dbReference>
<dbReference type="SUPFAM" id="SSF52266">
    <property type="entry name" value="SGNH hydrolase"/>
    <property type="match status" value="1"/>
</dbReference>
<sequence length="421" mass="46830">MLLLGLPLRAAQQCLVIGDSLTKEYEVEFPLLFPQNPASWDSRNWAEILHERRNTWFDLGNFSGYADSRATGHEYNWAIPGATTGEIKNLLRNFGFLLEISSQIRSGAERVVIFAGGNDVDSYYRQIYDGQSPTSFTRSTRDNLQWLVDYVRGLKSSLPIVLVSVPHLGCAPDVQAQCPTDPVKTARVTAALDDLNAQLATFAQTRGIAFVPGVYQLTKDMISLPFRIGGIEFYRQADADSRPRYAFSGDGFHPAVSPQAKIAQMIIDAFVSRYPTTKITALSDREIIEQILGLNSDLPFQEWMATQDVPENQRGVEDDPDGDGLINLIEFVRADGNAAQATSVAWPTPRVDRSQSPSQVVWTVPMRPESIGWATARFMQSSDLVSWQTMNASQVTISSEGAQTVRFPLSPRTFVRLEISR</sequence>
<accession>A0A1T4WF81</accession>
<dbReference type="InterPro" id="IPR036514">
    <property type="entry name" value="SGNH_hydro_sf"/>
</dbReference>
<dbReference type="PROSITE" id="PS00018">
    <property type="entry name" value="EF_HAND_1"/>
    <property type="match status" value="1"/>
</dbReference>
<dbReference type="GO" id="GO:0016788">
    <property type="term" value="F:hydrolase activity, acting on ester bonds"/>
    <property type="evidence" value="ECO:0007669"/>
    <property type="project" value="UniProtKB-ARBA"/>
</dbReference>
<feature type="domain" description="SGNH hydrolase-type esterase" evidence="1">
    <location>
        <begin position="16"/>
        <end position="254"/>
    </location>
</feature>
<protein>
    <submittedName>
        <fullName evidence="2">Phospholipase/lecithinase/hemolysin</fullName>
    </submittedName>
</protein>
<dbReference type="Pfam" id="PF13472">
    <property type="entry name" value="Lipase_GDSL_2"/>
    <property type="match status" value="1"/>
</dbReference>
<dbReference type="STRING" id="48467.SAMN02745166_00094"/>
<reference evidence="3" key="1">
    <citation type="submission" date="2017-02" db="EMBL/GenBank/DDBJ databases">
        <authorList>
            <person name="Varghese N."/>
            <person name="Submissions S."/>
        </authorList>
    </citation>
    <scope>NUCLEOTIDE SEQUENCE [LARGE SCALE GENOMIC DNA]</scope>
    <source>
        <strain evidence="3">ATCC 700200</strain>
    </source>
</reference>
<evidence type="ECO:0000313" key="3">
    <source>
        <dbReference type="Proteomes" id="UP000190774"/>
    </source>
</evidence>
<dbReference type="Gene3D" id="3.40.50.1110">
    <property type="entry name" value="SGNH hydrolase"/>
    <property type="match status" value="1"/>
</dbReference>
<proteinExistence type="predicted"/>